<dbReference type="Gene3D" id="1.20.120.450">
    <property type="entry name" value="dinb family like domain"/>
    <property type="match status" value="1"/>
</dbReference>
<dbReference type="Pfam" id="PF12867">
    <property type="entry name" value="DinB_2"/>
    <property type="match status" value="1"/>
</dbReference>
<sequence>MQTIKQLKDKFISDSESFLTELKKLSDLTNDQLNWKPAENLWSIAECIEHLSISNQLYFFEIEKQFSEKQIACNDEETPVKHRFLGKLIIKTVDPSNIKKTKTFSVFQPSKSFITKDSIIKLTEVQKSLINLISSSVNLNTNEYSMCSPASKFVEENFSDVLEIIRLHNKRHLIQIQKLLTNDYFPKN</sequence>
<feature type="domain" description="DinB-like" evidence="1">
    <location>
        <begin position="25"/>
        <end position="176"/>
    </location>
</feature>
<dbReference type="AlphaFoldDB" id="A0A832DFW3"/>
<dbReference type="InterPro" id="IPR024775">
    <property type="entry name" value="DinB-like"/>
</dbReference>
<organism evidence="2">
    <name type="scientific">Ignavibacterium album</name>
    <dbReference type="NCBI Taxonomy" id="591197"/>
    <lineage>
        <taxon>Bacteria</taxon>
        <taxon>Pseudomonadati</taxon>
        <taxon>Ignavibacteriota</taxon>
        <taxon>Ignavibacteria</taxon>
        <taxon>Ignavibacteriales</taxon>
        <taxon>Ignavibacteriaceae</taxon>
        <taxon>Ignavibacterium</taxon>
    </lineage>
</organism>
<proteinExistence type="predicted"/>
<dbReference type="SUPFAM" id="SSF109854">
    <property type="entry name" value="DinB/YfiT-like putative metalloenzymes"/>
    <property type="match status" value="1"/>
</dbReference>
<evidence type="ECO:0000259" key="1">
    <source>
        <dbReference type="Pfam" id="PF12867"/>
    </source>
</evidence>
<evidence type="ECO:0000313" key="2">
    <source>
        <dbReference type="EMBL" id="HGT47220.1"/>
    </source>
</evidence>
<accession>A0A832DFW3</accession>
<protein>
    <submittedName>
        <fullName evidence="2">DinB family protein</fullName>
    </submittedName>
</protein>
<dbReference type="InterPro" id="IPR034660">
    <property type="entry name" value="DinB/YfiT-like"/>
</dbReference>
<gene>
    <name evidence="2" type="ORF">ENS56_04250</name>
</gene>
<reference evidence="2" key="1">
    <citation type="journal article" date="2020" name="mSystems">
        <title>Genome- and Community-Level Interaction Insights into Carbon Utilization and Element Cycling Functions of Hydrothermarchaeota in Hydrothermal Sediment.</title>
        <authorList>
            <person name="Zhou Z."/>
            <person name="Liu Y."/>
            <person name="Xu W."/>
            <person name="Pan J."/>
            <person name="Luo Z.H."/>
            <person name="Li M."/>
        </authorList>
    </citation>
    <scope>NUCLEOTIDE SEQUENCE [LARGE SCALE GENOMIC DNA]</scope>
    <source>
        <strain evidence="2">SpSt-500</strain>
    </source>
</reference>
<name>A0A832DFW3_9BACT</name>
<comment type="caution">
    <text evidence="2">The sequence shown here is derived from an EMBL/GenBank/DDBJ whole genome shotgun (WGS) entry which is preliminary data.</text>
</comment>
<dbReference type="EMBL" id="DSVI01000005">
    <property type="protein sequence ID" value="HGT47220.1"/>
    <property type="molecule type" value="Genomic_DNA"/>
</dbReference>